<dbReference type="OrthoDB" id="1841587at2"/>
<evidence type="ECO:0000259" key="2">
    <source>
        <dbReference type="Pfam" id="PF01553"/>
    </source>
</evidence>
<sequence>MRGKKAPKTYYYQSFTDDFVTSKNQDQKLPSAYSWSHNSWGFRWLSRFLYGLFWLFGVFYCKWGLHVTVKNQKVLKPYRHQGYFVYGNHTQPVGDVFTPLQVMAPKRTYMMAGMANLGIPVLGKLIPIAGALILPDSIHQMGQFNREIESLIQRNQAVTIYPEAHVWPYYTKIRPFPDGAFHYPVQSQAAAFAMTTTYQKRRWGSKPRLTVYVDGPFLPDQTLNKKDQRKKLNQEVHDCMVMRSKESHYETVHYQRG</sequence>
<proteinExistence type="predicted"/>
<dbReference type="InterPro" id="IPR002123">
    <property type="entry name" value="Plipid/glycerol_acylTrfase"/>
</dbReference>
<dbReference type="AlphaFoldDB" id="A0A4R5NJM8"/>
<protein>
    <recommendedName>
        <fullName evidence="2">Phospholipid/glycerol acyltransferase domain-containing protein</fullName>
    </recommendedName>
</protein>
<feature type="transmembrane region" description="Helical" evidence="1">
    <location>
        <begin position="48"/>
        <end position="65"/>
    </location>
</feature>
<dbReference type="Proteomes" id="UP000294854">
    <property type="component" value="Unassembled WGS sequence"/>
</dbReference>
<keyword evidence="1" id="KW-0472">Membrane</keyword>
<keyword evidence="4" id="KW-1185">Reference proteome</keyword>
<dbReference type="Pfam" id="PF01553">
    <property type="entry name" value="Acyltransferase"/>
    <property type="match status" value="1"/>
</dbReference>
<dbReference type="STRING" id="1122149.FD44_GL000992"/>
<evidence type="ECO:0000313" key="4">
    <source>
        <dbReference type="Proteomes" id="UP000294854"/>
    </source>
</evidence>
<feature type="domain" description="Phospholipid/glycerol acyltransferase" evidence="2">
    <location>
        <begin position="67"/>
        <end position="187"/>
    </location>
</feature>
<organism evidence="3 4">
    <name type="scientific">Secundilactobacillus malefermentans</name>
    <dbReference type="NCBI Taxonomy" id="176292"/>
    <lineage>
        <taxon>Bacteria</taxon>
        <taxon>Bacillati</taxon>
        <taxon>Bacillota</taxon>
        <taxon>Bacilli</taxon>
        <taxon>Lactobacillales</taxon>
        <taxon>Lactobacillaceae</taxon>
        <taxon>Secundilactobacillus</taxon>
    </lineage>
</organism>
<comment type="caution">
    <text evidence="3">The sequence shown here is derived from an EMBL/GenBank/DDBJ whole genome shotgun (WGS) entry which is preliminary data.</text>
</comment>
<dbReference type="RefSeq" id="WP_010619035.1">
    <property type="nucleotide sequence ID" value="NZ_PUFO01000076.1"/>
</dbReference>
<keyword evidence="1" id="KW-1133">Transmembrane helix</keyword>
<feature type="transmembrane region" description="Helical" evidence="1">
    <location>
        <begin position="109"/>
        <end position="134"/>
    </location>
</feature>
<keyword evidence="1" id="KW-0812">Transmembrane</keyword>
<accession>A0A4R5NJM8</accession>
<dbReference type="EMBL" id="PUFO01000076">
    <property type="protein sequence ID" value="TDG74414.1"/>
    <property type="molecule type" value="Genomic_DNA"/>
</dbReference>
<dbReference type="SUPFAM" id="SSF69593">
    <property type="entry name" value="Glycerol-3-phosphate (1)-acyltransferase"/>
    <property type="match status" value="1"/>
</dbReference>
<evidence type="ECO:0000313" key="3">
    <source>
        <dbReference type="EMBL" id="TDG74414.1"/>
    </source>
</evidence>
<name>A0A4R5NJM8_9LACO</name>
<dbReference type="GO" id="GO:0016746">
    <property type="term" value="F:acyltransferase activity"/>
    <property type="evidence" value="ECO:0007669"/>
    <property type="project" value="InterPro"/>
</dbReference>
<evidence type="ECO:0000256" key="1">
    <source>
        <dbReference type="SAM" id="Phobius"/>
    </source>
</evidence>
<gene>
    <name evidence="3" type="ORF">C5L31_000061</name>
</gene>
<reference evidence="3 4" key="1">
    <citation type="journal article" date="2019" name="Appl. Microbiol. Biotechnol.">
        <title>Uncovering carbohydrate metabolism through a genotype-phenotype association study of 56 lactic acid bacteria genomes.</title>
        <authorList>
            <person name="Buron-Moles G."/>
            <person name="Chailyan A."/>
            <person name="Dolejs I."/>
            <person name="Forster J."/>
            <person name="Miks M.H."/>
        </authorList>
    </citation>
    <scope>NUCLEOTIDE SEQUENCE [LARGE SCALE GENOMIC DNA]</scope>
    <source>
        <strain evidence="3 4">ATCC 49373</strain>
    </source>
</reference>